<dbReference type="EMBL" id="JALLPJ020001418">
    <property type="protein sequence ID" value="KAL3764510.1"/>
    <property type="molecule type" value="Genomic_DNA"/>
</dbReference>
<accession>A0ABD3MKA8</accession>
<feature type="compositionally biased region" description="Polar residues" evidence="1">
    <location>
        <begin position="52"/>
        <end position="72"/>
    </location>
</feature>
<proteinExistence type="predicted"/>
<keyword evidence="4" id="KW-1185">Reference proteome</keyword>
<organism evidence="3 4">
    <name type="scientific">Cyclotella atomus</name>
    <dbReference type="NCBI Taxonomy" id="382360"/>
    <lineage>
        <taxon>Eukaryota</taxon>
        <taxon>Sar</taxon>
        <taxon>Stramenopiles</taxon>
        <taxon>Ochrophyta</taxon>
        <taxon>Bacillariophyta</taxon>
        <taxon>Coscinodiscophyceae</taxon>
        <taxon>Thalassiosirophycidae</taxon>
        <taxon>Stephanodiscales</taxon>
        <taxon>Stephanodiscaceae</taxon>
        <taxon>Cyclotella</taxon>
    </lineage>
</organism>
<feature type="region of interest" description="Disordered" evidence="1">
    <location>
        <begin position="1"/>
        <end position="73"/>
    </location>
</feature>
<feature type="compositionally biased region" description="Basic and acidic residues" evidence="1">
    <location>
        <begin position="213"/>
        <end position="233"/>
    </location>
</feature>
<name>A0ABD3MKA8_9STRA</name>
<dbReference type="InterPro" id="IPR036875">
    <property type="entry name" value="Znf_CCHC_sf"/>
</dbReference>
<dbReference type="Pfam" id="PF10551">
    <property type="entry name" value="MULE"/>
    <property type="match status" value="1"/>
</dbReference>
<dbReference type="InterPro" id="IPR018289">
    <property type="entry name" value="MULE_transposase_dom"/>
</dbReference>
<evidence type="ECO:0000313" key="4">
    <source>
        <dbReference type="Proteomes" id="UP001530400"/>
    </source>
</evidence>
<reference evidence="3 4" key="1">
    <citation type="submission" date="2024-10" db="EMBL/GenBank/DDBJ databases">
        <title>Updated reference genomes for cyclostephanoid diatoms.</title>
        <authorList>
            <person name="Roberts W.R."/>
            <person name="Alverson A.J."/>
        </authorList>
    </citation>
    <scope>NUCLEOTIDE SEQUENCE [LARGE SCALE GENOMIC DNA]</scope>
    <source>
        <strain evidence="3 4">AJA010-31</strain>
    </source>
</reference>
<feature type="compositionally biased region" description="Basic residues" evidence="1">
    <location>
        <begin position="312"/>
        <end position="329"/>
    </location>
</feature>
<feature type="compositionally biased region" description="Polar residues" evidence="1">
    <location>
        <begin position="1"/>
        <end position="18"/>
    </location>
</feature>
<dbReference type="AlphaFoldDB" id="A0ABD3MKA8"/>
<protein>
    <recommendedName>
        <fullName evidence="2">MULE transposase domain-containing protein</fullName>
    </recommendedName>
</protein>
<comment type="caution">
    <text evidence="3">The sequence shown here is derived from an EMBL/GenBank/DDBJ whole genome shotgun (WGS) entry which is preliminary data.</text>
</comment>
<evidence type="ECO:0000256" key="1">
    <source>
        <dbReference type="SAM" id="MobiDB-lite"/>
    </source>
</evidence>
<dbReference type="SUPFAM" id="SSF57756">
    <property type="entry name" value="Retrovirus zinc finger-like domains"/>
    <property type="match status" value="1"/>
</dbReference>
<dbReference type="Proteomes" id="UP001530400">
    <property type="component" value="Unassembled WGS sequence"/>
</dbReference>
<evidence type="ECO:0000259" key="2">
    <source>
        <dbReference type="Pfam" id="PF10551"/>
    </source>
</evidence>
<evidence type="ECO:0000313" key="3">
    <source>
        <dbReference type="EMBL" id="KAL3764510.1"/>
    </source>
</evidence>
<feature type="domain" description="MULE transposase" evidence="2">
    <location>
        <begin position="720"/>
        <end position="816"/>
    </location>
</feature>
<feature type="region of interest" description="Disordered" evidence="1">
    <location>
        <begin position="206"/>
        <end position="233"/>
    </location>
</feature>
<sequence length="990" mass="111950">MYNNINTSSYENGQNNVIRNPYAPKHHSAPAKRQGGLAPASSIPPDFGHTPRMTNINVQANPSPNSDTSASKPTLLFQGDAVQRAAAQDKASKTSETGPSETTLLFQGDAVQRADAHKKASNTTLLLGGDAIQRTTAQQKAFEYYSTVYGIHCNHCFKPGHWCNECPQLLTEAHNKENTPPADSKQTRNTTACAYMNISKCDTGLGVSNGENSQEKDEVANKEGKDNTRQPEKLNMDRMNFTYMSISKCEPVLRGIGGAQMNFGDNKGKGQEIKEVADVEGRTIFPLQLPSQWDPSSDEEEWDSDDEIPIMMKRRMSTPKQPIAKKGRKAKGDAKSSNIESKTVKGKARKCSDKKVSAKSSTTKRKVQSKSSSMKDKKGKESLFFKPNAYLANAIDLVDEMVKSGDERWVDATFQTNNWKPGTVGFRSPKSTGVSPPALNMDEQYDKKPPMASYQEQFWSQVDEEDADGDWTADDIRQPTKNRDLVKSVPVENFKRPVRKELPPDFDPEQAFPDTLYFKDAELGKNVMHKMKPTDKANLNKMCRHYRCAHYRSFKCGAKLCVEISGTRVDYIHTGEHHAECTRKNAVNAHNIDTLGEDYIAGLPLDEQCHEMAKELAMSNLSWPAMRIYQHVRNILLPGRTDAARFPTDQEIMNLVKNTRAEAYGNDKIAAVELVYGSKPLNLCFMISNTTWSDDKGKQRVMIFALPAGLAALRNKRLNLNFDGTFKCTPKGFYQTCILGSRDHSSGKHIPCVFALLSTKTQEAYDIMFHQIKVAVGKKMDIKSVVHDFEDAIINSVKAAFPDIEFHYSCWFHFKQALRDNMVALGMTSEFIKEFLKLFDFLTVLDRDLIVGKGVAYVRSKAKKLKGYKDYKEEVEKFFDTYFVRQWCRPRMIPMWNYNSRVGWDEEIEQRTNNCLECYNREFARCFGVAHPALLKFVEDLHDEAKRVLRDAEDARGGLVTRGTKRGEIEWPEIPEDFEDFQVPVTRKKK</sequence>
<gene>
    <name evidence="3" type="ORF">ACHAWO_007027</name>
</gene>
<feature type="region of interest" description="Disordered" evidence="1">
    <location>
        <begin position="312"/>
        <end position="379"/>
    </location>
</feature>